<evidence type="ECO:0000256" key="1">
    <source>
        <dbReference type="ARBA" id="ARBA00022491"/>
    </source>
</evidence>
<dbReference type="EMBL" id="CP014342">
    <property type="protein sequence ID" value="AMX84756.1"/>
    <property type="molecule type" value="Genomic_DNA"/>
</dbReference>
<dbReference type="PROSITE" id="PS50932">
    <property type="entry name" value="HTH_LACI_2"/>
    <property type="match status" value="1"/>
</dbReference>
<dbReference type="PANTHER" id="PTHR30146">
    <property type="entry name" value="LACI-RELATED TRANSCRIPTIONAL REPRESSOR"/>
    <property type="match status" value="1"/>
</dbReference>
<dbReference type="InterPro" id="IPR000843">
    <property type="entry name" value="HTH_LacI"/>
</dbReference>
<feature type="domain" description="HTH lacI-type" evidence="5">
    <location>
        <begin position="6"/>
        <end position="60"/>
    </location>
</feature>
<dbReference type="PANTHER" id="PTHR30146:SF95">
    <property type="entry name" value="RIBOSE OPERON REPRESSOR"/>
    <property type="match status" value="1"/>
</dbReference>
<dbReference type="InterPro" id="IPR010982">
    <property type="entry name" value="Lambda_DNA-bd_dom_sf"/>
</dbReference>
<proteinExistence type="predicted"/>
<dbReference type="InterPro" id="IPR028082">
    <property type="entry name" value="Peripla_BP_I"/>
</dbReference>
<evidence type="ECO:0000313" key="6">
    <source>
        <dbReference type="EMBL" id="AMX84756.1"/>
    </source>
</evidence>
<dbReference type="CDD" id="cd01392">
    <property type="entry name" value="HTH_LacI"/>
    <property type="match status" value="1"/>
</dbReference>
<name>A0ABN4NP74_9BACL</name>
<protein>
    <submittedName>
        <fullName evidence="6">LacI family transcriptional regulator</fullName>
    </submittedName>
</protein>
<reference evidence="6 7" key="1">
    <citation type="submission" date="2016-02" db="EMBL/GenBank/DDBJ databases">
        <title>Complete genome sequence of Geobacillus subterraneus KCTC 3922T.</title>
        <authorList>
            <person name="Lee D.-W."/>
            <person name="Lee Y.-J."/>
            <person name="Lee S.-J."/>
            <person name="Park G.-S."/>
            <person name="Lee S.-J."/>
            <person name="Shin J.-H."/>
        </authorList>
    </citation>
    <scope>NUCLEOTIDE SEQUENCE [LARGE SCALE GENOMIC DNA]</scope>
    <source>
        <strain evidence="6 7">KCTC 3922</strain>
    </source>
</reference>
<evidence type="ECO:0000256" key="2">
    <source>
        <dbReference type="ARBA" id="ARBA00023015"/>
    </source>
</evidence>
<dbReference type="CDD" id="cd06278">
    <property type="entry name" value="PBP1_LacI-like"/>
    <property type="match status" value="1"/>
</dbReference>
<dbReference type="Proteomes" id="UP000076226">
    <property type="component" value="Chromosome"/>
</dbReference>
<evidence type="ECO:0000256" key="4">
    <source>
        <dbReference type="ARBA" id="ARBA00023163"/>
    </source>
</evidence>
<gene>
    <name evidence="6" type="ORF">GS3922_14550</name>
</gene>
<keyword evidence="2" id="KW-0805">Transcription regulation</keyword>
<sequence>MKKKPVNSMEVAKKAGVSQSTVSRVFTPGSSVSPKTRKRVLEAARELGYRPNALARGLIMNKTNIIGLAMRDIQNPFYPEILEKFTKALRDNGYHVLFVHTENDEINQDEISEFLEYNVEGVIVTDATLSPNIIASLSSNGIPVILFNRRMDGLPCHSVSCDNYTAGKKIGEYLYELGYRRMAYIRGRKNTSTNDDRERGFCEALMGRGAELCIEDGEFTYEGGYNAALRLLGKRERPEVIFGANDITALGVMDAARAIGLSIPDDVAVIGFDDITMASWPSYGLTTWRQPVDEMIEWTLAKLFVEIDGGDGKPSSILFPGILVERGSVKKRS</sequence>
<evidence type="ECO:0000256" key="3">
    <source>
        <dbReference type="ARBA" id="ARBA00023125"/>
    </source>
</evidence>
<dbReference type="InterPro" id="IPR001761">
    <property type="entry name" value="Peripla_BP/Lac1_sug-bd_dom"/>
</dbReference>
<dbReference type="RefSeq" id="WP_063166922.1">
    <property type="nucleotide sequence ID" value="NZ_CP014342.1"/>
</dbReference>
<dbReference type="SUPFAM" id="SSF53822">
    <property type="entry name" value="Periplasmic binding protein-like I"/>
    <property type="match status" value="1"/>
</dbReference>
<dbReference type="SMART" id="SM00354">
    <property type="entry name" value="HTH_LACI"/>
    <property type="match status" value="1"/>
</dbReference>
<dbReference type="Gene3D" id="1.10.260.40">
    <property type="entry name" value="lambda repressor-like DNA-binding domains"/>
    <property type="match status" value="1"/>
</dbReference>
<keyword evidence="3" id="KW-0238">DNA-binding</keyword>
<keyword evidence="4" id="KW-0804">Transcription</keyword>
<evidence type="ECO:0000259" key="5">
    <source>
        <dbReference type="PROSITE" id="PS50932"/>
    </source>
</evidence>
<accession>A0ABN4NP74</accession>
<evidence type="ECO:0000313" key="7">
    <source>
        <dbReference type="Proteomes" id="UP000076226"/>
    </source>
</evidence>
<dbReference type="Pfam" id="PF00532">
    <property type="entry name" value="Peripla_BP_1"/>
    <property type="match status" value="1"/>
</dbReference>
<organism evidence="6 7">
    <name type="scientific">Geobacillus subterraneus</name>
    <dbReference type="NCBI Taxonomy" id="129338"/>
    <lineage>
        <taxon>Bacteria</taxon>
        <taxon>Bacillati</taxon>
        <taxon>Bacillota</taxon>
        <taxon>Bacilli</taxon>
        <taxon>Bacillales</taxon>
        <taxon>Anoxybacillaceae</taxon>
        <taxon>Geobacillus</taxon>
    </lineage>
</organism>
<dbReference type="Pfam" id="PF00356">
    <property type="entry name" value="LacI"/>
    <property type="match status" value="1"/>
</dbReference>
<keyword evidence="1" id="KW-0678">Repressor</keyword>
<dbReference type="Gene3D" id="3.40.50.2300">
    <property type="match status" value="2"/>
</dbReference>
<keyword evidence="7" id="KW-1185">Reference proteome</keyword>
<dbReference type="SUPFAM" id="SSF47413">
    <property type="entry name" value="lambda repressor-like DNA-binding domains"/>
    <property type="match status" value="1"/>
</dbReference>